<feature type="transmembrane region" description="Helical" evidence="1">
    <location>
        <begin position="9"/>
        <end position="26"/>
    </location>
</feature>
<accession>X1DGS8</accession>
<comment type="caution">
    <text evidence="2">The sequence shown here is derived from an EMBL/GenBank/DDBJ whole genome shotgun (WGS) entry which is preliminary data.</text>
</comment>
<dbReference type="EMBL" id="BARU01000380">
    <property type="protein sequence ID" value="GAH20071.1"/>
    <property type="molecule type" value="Genomic_DNA"/>
</dbReference>
<protein>
    <submittedName>
        <fullName evidence="2">Uncharacterized protein</fullName>
    </submittedName>
</protein>
<proteinExistence type="predicted"/>
<reference evidence="2" key="1">
    <citation type="journal article" date="2014" name="Front. Microbiol.">
        <title>High frequency of phylogenetically diverse reductive dehalogenase-homologous genes in deep subseafloor sedimentary metagenomes.</title>
        <authorList>
            <person name="Kawai M."/>
            <person name="Futagami T."/>
            <person name="Toyoda A."/>
            <person name="Takaki Y."/>
            <person name="Nishi S."/>
            <person name="Hori S."/>
            <person name="Arai W."/>
            <person name="Tsubouchi T."/>
            <person name="Morono Y."/>
            <person name="Uchiyama I."/>
            <person name="Ito T."/>
            <person name="Fujiyama A."/>
            <person name="Inagaki F."/>
            <person name="Takami H."/>
        </authorList>
    </citation>
    <scope>NUCLEOTIDE SEQUENCE</scope>
    <source>
        <strain evidence="2">Expedition CK06-06</strain>
    </source>
</reference>
<evidence type="ECO:0000313" key="2">
    <source>
        <dbReference type="EMBL" id="GAH20071.1"/>
    </source>
</evidence>
<sequence>MNDRLFERSLIGLTVLVVLWIVLGLVFGVMGWFPVVLIGIVVEIVGGGFLLHRWGKSYMEKD</sequence>
<keyword evidence="1" id="KW-1133">Transmembrane helix</keyword>
<keyword evidence="1" id="KW-0472">Membrane</keyword>
<evidence type="ECO:0000256" key="1">
    <source>
        <dbReference type="SAM" id="Phobius"/>
    </source>
</evidence>
<keyword evidence="1" id="KW-0812">Transmembrane</keyword>
<gene>
    <name evidence="2" type="ORF">S03H2_01335</name>
</gene>
<organism evidence="2">
    <name type="scientific">marine sediment metagenome</name>
    <dbReference type="NCBI Taxonomy" id="412755"/>
    <lineage>
        <taxon>unclassified sequences</taxon>
        <taxon>metagenomes</taxon>
        <taxon>ecological metagenomes</taxon>
    </lineage>
</organism>
<feature type="transmembrane region" description="Helical" evidence="1">
    <location>
        <begin position="32"/>
        <end position="51"/>
    </location>
</feature>
<name>X1DGS8_9ZZZZ</name>
<dbReference type="AlphaFoldDB" id="X1DGS8"/>